<reference evidence="1 3" key="1">
    <citation type="submission" date="2014-06" db="EMBL/GenBank/DDBJ databases">
        <title>Genomes of Alteromonas australica, a world apart.</title>
        <authorList>
            <person name="Gonzaga A."/>
            <person name="Lopez-Perez M."/>
            <person name="Rodriguez-Valera F."/>
        </authorList>
    </citation>
    <scope>NUCLEOTIDE SEQUENCE [LARGE SCALE GENOMIC DNA]</scope>
    <source>
        <strain evidence="1 3">H 17</strain>
    </source>
</reference>
<reference evidence="2 4" key="2">
    <citation type="journal article" date="2018" name="Nat. Biotechnol.">
        <title>A standardized bacterial taxonomy based on genome phylogeny substantially revises the tree of life.</title>
        <authorList>
            <person name="Parks D.H."/>
            <person name="Chuvochina M."/>
            <person name="Waite D.W."/>
            <person name="Rinke C."/>
            <person name="Skarshewski A."/>
            <person name="Chaumeil P.A."/>
            <person name="Hugenholtz P."/>
        </authorList>
    </citation>
    <scope>NUCLEOTIDE SEQUENCE [LARGE SCALE GENOMIC DNA]</scope>
    <source>
        <strain evidence="2">UBA11978</strain>
    </source>
</reference>
<sequence length="292" mass="33650">MKLNIVIVLYNKAICQSKTVNSLLDNIDSFFDTEITVCIWNNGPSSIRDEVAAFIDSQTFKNFVVCENLSNSPLSFVYNSMLNEECANIYFDDDTFVTQEYVLSVNDFMKGDREVFLPSIVSLNQRRYPKVNKVAGDFNGELSELSVVSILSGLLIKEDTIRRLKCKFGDVFDHRFNIYGVDTTLFYRLKSINFDRYYVGGILEHDLSGVSAGGAQYISMFRVRERLWDFTLQTIFYRKLGALLGLIQFLKTYKSRLTISFVFEVFVKALFYMGHPNTKKKSTTHTLFPYNE</sequence>
<protein>
    <recommendedName>
        <fullName evidence="5">Glycosyltransferase 2-like domain-containing protein</fullName>
    </recommendedName>
</protein>
<dbReference type="RefSeq" id="WP_044057660.1">
    <property type="nucleotide sequence ID" value="NZ_CALBIY010000102.1"/>
</dbReference>
<dbReference type="EMBL" id="DNAN01000607">
    <property type="protein sequence ID" value="HAW77491.1"/>
    <property type="molecule type" value="Genomic_DNA"/>
</dbReference>
<name>A0A075P8D8_9ALTE</name>
<dbReference type="InterPro" id="IPR029044">
    <property type="entry name" value="Nucleotide-diphossugar_trans"/>
</dbReference>
<dbReference type="Proteomes" id="UP000263517">
    <property type="component" value="Unassembled WGS sequence"/>
</dbReference>
<dbReference type="GeneID" id="78255878"/>
<evidence type="ECO:0008006" key="5">
    <source>
        <dbReference type="Google" id="ProtNLM"/>
    </source>
</evidence>
<dbReference type="Proteomes" id="UP000056090">
    <property type="component" value="Chromosome"/>
</dbReference>
<gene>
    <name evidence="2" type="ORF">DCW74_17390</name>
    <name evidence="1" type="ORF">EP13_13295</name>
</gene>
<evidence type="ECO:0000313" key="2">
    <source>
        <dbReference type="EMBL" id="HAW77491.1"/>
    </source>
</evidence>
<dbReference type="KEGG" id="aal:EP13_13295"/>
<dbReference type="EMBL" id="CP008849">
    <property type="protein sequence ID" value="AIF99582.1"/>
    <property type="molecule type" value="Genomic_DNA"/>
</dbReference>
<dbReference type="AlphaFoldDB" id="A0A075P8D8"/>
<dbReference type="SUPFAM" id="SSF53448">
    <property type="entry name" value="Nucleotide-diphospho-sugar transferases"/>
    <property type="match status" value="1"/>
</dbReference>
<organism evidence="1 3">
    <name type="scientific">Alteromonas australica</name>
    <dbReference type="NCBI Taxonomy" id="589873"/>
    <lineage>
        <taxon>Bacteria</taxon>
        <taxon>Pseudomonadati</taxon>
        <taxon>Pseudomonadota</taxon>
        <taxon>Gammaproteobacteria</taxon>
        <taxon>Alteromonadales</taxon>
        <taxon>Alteromonadaceae</taxon>
        <taxon>Alteromonas/Salinimonas group</taxon>
        <taxon>Alteromonas</taxon>
    </lineage>
</organism>
<accession>A0A075P8D8</accession>
<evidence type="ECO:0000313" key="3">
    <source>
        <dbReference type="Proteomes" id="UP000056090"/>
    </source>
</evidence>
<proteinExistence type="predicted"/>
<evidence type="ECO:0000313" key="4">
    <source>
        <dbReference type="Proteomes" id="UP000263517"/>
    </source>
</evidence>
<dbReference type="eggNOG" id="COG1216">
    <property type="taxonomic scope" value="Bacteria"/>
</dbReference>
<evidence type="ECO:0000313" key="1">
    <source>
        <dbReference type="EMBL" id="AIF99582.1"/>
    </source>
</evidence>
<keyword evidence="3" id="KW-1185">Reference proteome</keyword>